<keyword evidence="5" id="KW-0472">Membrane</keyword>
<evidence type="ECO:0000256" key="1">
    <source>
        <dbReference type="ARBA" id="ARBA00004370"/>
    </source>
</evidence>
<evidence type="ECO:0000313" key="7">
    <source>
        <dbReference type="EMBL" id="VDM70524.1"/>
    </source>
</evidence>
<dbReference type="AlphaFoldDB" id="A0A3P7IXW6"/>
<accession>A0A3P7IXW6</accession>
<protein>
    <submittedName>
        <fullName evidence="7">Uncharacterized protein</fullName>
    </submittedName>
</protein>
<reference evidence="7 8" key="1">
    <citation type="submission" date="2018-11" db="EMBL/GenBank/DDBJ databases">
        <authorList>
            <consortium name="Pathogen Informatics"/>
        </authorList>
    </citation>
    <scope>NUCLEOTIDE SEQUENCE [LARGE SCALE GENOMIC DNA]</scope>
</reference>
<evidence type="ECO:0000313" key="8">
    <source>
        <dbReference type="Proteomes" id="UP000270094"/>
    </source>
</evidence>
<comment type="similarity">
    <text evidence="2">Belongs to the CD36 family.</text>
</comment>
<dbReference type="Pfam" id="PF01130">
    <property type="entry name" value="CD36"/>
    <property type="match status" value="1"/>
</dbReference>
<evidence type="ECO:0000256" key="6">
    <source>
        <dbReference type="ARBA" id="ARBA00023180"/>
    </source>
</evidence>
<organism evidence="7 8">
    <name type="scientific">Strongylus vulgaris</name>
    <name type="common">Blood worm</name>
    <dbReference type="NCBI Taxonomy" id="40348"/>
    <lineage>
        <taxon>Eukaryota</taxon>
        <taxon>Metazoa</taxon>
        <taxon>Ecdysozoa</taxon>
        <taxon>Nematoda</taxon>
        <taxon>Chromadorea</taxon>
        <taxon>Rhabditida</taxon>
        <taxon>Rhabditina</taxon>
        <taxon>Rhabditomorpha</taxon>
        <taxon>Strongyloidea</taxon>
        <taxon>Strongylidae</taxon>
        <taxon>Strongylus</taxon>
    </lineage>
</organism>
<evidence type="ECO:0000256" key="2">
    <source>
        <dbReference type="ARBA" id="ARBA00010532"/>
    </source>
</evidence>
<dbReference type="GO" id="GO:0016020">
    <property type="term" value="C:membrane"/>
    <property type="evidence" value="ECO:0007669"/>
    <property type="project" value="UniProtKB-SubCell"/>
</dbReference>
<proteinExistence type="inferred from homology"/>
<evidence type="ECO:0000256" key="4">
    <source>
        <dbReference type="ARBA" id="ARBA00022989"/>
    </source>
</evidence>
<dbReference type="EMBL" id="UYYB01016459">
    <property type="protein sequence ID" value="VDM70524.1"/>
    <property type="molecule type" value="Genomic_DNA"/>
</dbReference>
<name>A0A3P7IXW6_STRVU</name>
<keyword evidence="6" id="KW-0325">Glycoprotein</keyword>
<dbReference type="InterPro" id="IPR002159">
    <property type="entry name" value="CD36_fam"/>
</dbReference>
<keyword evidence="3" id="KW-0812">Transmembrane</keyword>
<evidence type="ECO:0000256" key="3">
    <source>
        <dbReference type="ARBA" id="ARBA00022692"/>
    </source>
</evidence>
<sequence length="78" mass="9305">MPLLGFFQGYNNSKDEDYWVRTGKTDIDRLGEIVTWANVTSLPDYWWPTPYARSIRGSGKSMKFKVHWHHSKVFFRFC</sequence>
<gene>
    <name evidence="7" type="ORF">SVUK_LOCUS5522</name>
</gene>
<comment type="subcellular location">
    <subcellularLocation>
        <location evidence="1">Membrane</location>
    </subcellularLocation>
</comment>
<keyword evidence="4" id="KW-1133">Transmembrane helix</keyword>
<keyword evidence="8" id="KW-1185">Reference proteome</keyword>
<dbReference type="Proteomes" id="UP000270094">
    <property type="component" value="Unassembled WGS sequence"/>
</dbReference>
<dbReference type="OrthoDB" id="514335at2759"/>
<evidence type="ECO:0000256" key="5">
    <source>
        <dbReference type="ARBA" id="ARBA00023136"/>
    </source>
</evidence>